<sequence>MDNSVIDIANASGQLETLSEEDRRALRRSRFSSLTPTPSSSKTDKLQASPRVAHPGGPVATNKAVALAKFLQRKLQEPSGSASLDPDLVERAVQDAKSSLHADENSKSAKKIRHVDSFSEGIEETQVLELDKPDLGPDKAFKPKKKKNKKKKQKGL</sequence>
<dbReference type="EMBL" id="BT124530">
    <property type="protein sequence ID" value="ADE77775.1"/>
    <property type="molecule type" value="mRNA"/>
</dbReference>
<dbReference type="PANTHER" id="PTHR37255:SF1">
    <property type="entry name" value="OS07G0669600 PROTEIN"/>
    <property type="match status" value="1"/>
</dbReference>
<feature type="region of interest" description="Disordered" evidence="1">
    <location>
        <begin position="128"/>
        <end position="156"/>
    </location>
</feature>
<reference evidence="2" key="1">
    <citation type="submission" date="2010-04" db="EMBL/GenBank/DDBJ databases">
        <authorList>
            <person name="Reid K.E."/>
            <person name="Liao N."/>
            <person name="Chan S."/>
            <person name="Docking R."/>
            <person name="Taylor G."/>
            <person name="Moore R."/>
            <person name="Mayo M."/>
            <person name="Munro S."/>
            <person name="King J."/>
            <person name="Yanchuk A."/>
            <person name="Holt R."/>
            <person name="Jones S."/>
            <person name="Marra M."/>
            <person name="Ritland C.E."/>
            <person name="Ritland K."/>
            <person name="Bohlmann J."/>
        </authorList>
    </citation>
    <scope>NUCLEOTIDE SEQUENCE</scope>
    <source>
        <tissue evidence="2">Bud</tissue>
    </source>
</reference>
<feature type="compositionally biased region" description="Basic residues" evidence="1">
    <location>
        <begin position="142"/>
        <end position="156"/>
    </location>
</feature>
<proteinExistence type="evidence at transcript level"/>
<evidence type="ECO:0000313" key="2">
    <source>
        <dbReference type="EMBL" id="ADE77775.1"/>
    </source>
</evidence>
<organism evidence="2">
    <name type="scientific">Picea sitchensis</name>
    <name type="common">Sitka spruce</name>
    <name type="synonym">Pinus sitchensis</name>
    <dbReference type="NCBI Taxonomy" id="3332"/>
    <lineage>
        <taxon>Eukaryota</taxon>
        <taxon>Viridiplantae</taxon>
        <taxon>Streptophyta</taxon>
        <taxon>Embryophyta</taxon>
        <taxon>Tracheophyta</taxon>
        <taxon>Spermatophyta</taxon>
        <taxon>Pinopsida</taxon>
        <taxon>Pinidae</taxon>
        <taxon>Conifers I</taxon>
        <taxon>Pinales</taxon>
        <taxon>Pinaceae</taxon>
        <taxon>Picea</taxon>
    </lineage>
</organism>
<dbReference type="PANTHER" id="PTHR37255">
    <property type="entry name" value="OS07G0669600 PROTEIN"/>
    <property type="match status" value="1"/>
</dbReference>
<dbReference type="OMA" id="TQPRIPH"/>
<name>D5AE06_PICSI</name>
<evidence type="ECO:0000256" key="1">
    <source>
        <dbReference type="SAM" id="MobiDB-lite"/>
    </source>
</evidence>
<feature type="compositionally biased region" description="Low complexity" evidence="1">
    <location>
        <begin position="31"/>
        <end position="41"/>
    </location>
</feature>
<accession>D5AE06</accession>
<feature type="compositionally biased region" description="Basic and acidic residues" evidence="1">
    <location>
        <begin position="129"/>
        <end position="141"/>
    </location>
</feature>
<protein>
    <submittedName>
        <fullName evidence="2">Uncharacterized protein</fullName>
    </submittedName>
</protein>
<dbReference type="AlphaFoldDB" id="D5AE06"/>
<feature type="region of interest" description="Disordered" evidence="1">
    <location>
        <begin position="1"/>
        <end position="59"/>
    </location>
</feature>